<accession>A0A7J7EV86</accession>
<name>A0A7J7EV86_DICBM</name>
<protein>
    <recommendedName>
        <fullName evidence="4">Polyamine-modulated factor 1-binding protein 1</fullName>
    </recommendedName>
</protein>
<sequence length="1242" mass="144167">MAWEQRWWHRRTEYVALFPTLDPPTLYIKWRKRKKESKELIYQEKTKSSQGREAAFKENVCGVKELVHNETEVPKCIVKLASGAVTKRRPAGKADSRTFEYKKPVPREDAAESEISIEQMKHEEEVKVSKEMQETAAQKVYNKAQKMLKLKGELRGAKEMKDEVGERDREVSSLNSKLLSLQADIKNLHDVCKRQGKTLQENQLCVEEAMMNSPHNKKPVLAFEESPMAFQPSKQCRLRQLQQLKKKLLALQQELEFRTEELQTSYCSLLQYQSVLEKQTSDLVLLHHHCKLKEDEVILYEEEMGSNNENTGEKLHLAHKQLALAGDKILSLERSLNLYRDKYQTSLSNIELLECQVKMLEGELSGIVNQEPESKGDHSKTRMCASACAIQEHQETLKRLSEVWQKVSEQDDLIQELRNKLACSNALVLEREEALIKLQADFASYTATHRHPPSSSEDCEDIKKILKHLQEQKDSQCLHVEEYQNLVKDLRMELEAVSEQKKNIMKDMMKLELDLHGLREETSAHVERKDKEVAILQRRLQELQIQFTETQKLGLQKDKLLQGKDEMLHELEKELAQVQSTLMKKEMELERQQRLTTELESAIKEAKQDKSKVECGALRAEAQKLRDSLEDAKQQQRLAAQQAAQYKEEAMLAKGNLEDSQRKLQSCLFLEKQKSETIQELQRELQKLQKDSLKAEEELTPSRKRIEELTSELSEALRKLENSDKEKRQLQKTVDEQDMKLNELLDHIKLIQHQHREQASAKSNLEEELKEVTKLLEEKKEQLRKSKEQEKLLEQELEALRQEGKRKEKMSKENLRKLEEENENIKAQLAQCSTQLDSCLSKHNTSQQVIQDLNSEVAHQKEALASLQAQLDMALQKEKQRLQTMVSKEAYEELSRKSATCQDDLTQALEKLNRATSETKSLHRSLTQAQERKVQLEDEIIAYEERMKKLNMELKKLQGFHQESEIEVHAFDKKLEEMSNQVLQWQKQHQSDLKMLAAKEEQLRAFQEEMAALKENLLADEKEPYCLPQRPVPKDTCRLHRESDQIMSNMEQWAKEQKIANEKLGNKLREQVKYIAKLTGEKDHLHNVMVHLQQENKRLKNEIEEKKLKARHPGVYAKALGRSKMEPTPKGRVCGSLGWRGTTQDMSQSMDITKFIGMPHCSVPWIKKNSSLNQRLALSIISTHGFQTPNKSQENSVLIATRYIGCPSQDLGGQIPEVQCERKDIFSREKKTEEFGTNEMAS</sequence>
<feature type="coiled-coil region" evidence="1">
    <location>
        <begin position="1082"/>
        <end position="1109"/>
    </location>
</feature>
<keyword evidence="3" id="KW-1185">Reference proteome</keyword>
<feature type="coiled-coil region" evidence="1">
    <location>
        <begin position="350"/>
        <end position="410"/>
    </location>
</feature>
<feature type="coiled-coil region" evidence="1">
    <location>
        <begin position="480"/>
        <end position="877"/>
    </location>
</feature>
<evidence type="ECO:0000313" key="3">
    <source>
        <dbReference type="Proteomes" id="UP000551758"/>
    </source>
</evidence>
<dbReference type="PANTHER" id="PTHR18881">
    <property type="entry name" value="POLYAMINE-MODULATED FACTOR 1-BINDING PROTEIN 1-RELATED"/>
    <property type="match status" value="1"/>
</dbReference>
<proteinExistence type="predicted"/>
<comment type="caution">
    <text evidence="2">The sequence shown here is derived from an EMBL/GenBank/DDBJ whole genome shotgun (WGS) entry which is preliminary data.</text>
</comment>
<organism evidence="2 3">
    <name type="scientific">Diceros bicornis minor</name>
    <name type="common">South-central black rhinoceros</name>
    <dbReference type="NCBI Taxonomy" id="77932"/>
    <lineage>
        <taxon>Eukaryota</taxon>
        <taxon>Metazoa</taxon>
        <taxon>Chordata</taxon>
        <taxon>Craniata</taxon>
        <taxon>Vertebrata</taxon>
        <taxon>Euteleostomi</taxon>
        <taxon>Mammalia</taxon>
        <taxon>Eutheria</taxon>
        <taxon>Laurasiatheria</taxon>
        <taxon>Perissodactyla</taxon>
        <taxon>Rhinocerotidae</taxon>
        <taxon>Diceros</taxon>
    </lineage>
</organism>
<keyword evidence="1" id="KW-0175">Coiled coil</keyword>
<dbReference type="Proteomes" id="UP000551758">
    <property type="component" value="Unassembled WGS sequence"/>
</dbReference>
<evidence type="ECO:0000256" key="1">
    <source>
        <dbReference type="SAM" id="Coils"/>
    </source>
</evidence>
<dbReference type="SUPFAM" id="SSF57997">
    <property type="entry name" value="Tropomyosin"/>
    <property type="match status" value="1"/>
</dbReference>
<feature type="coiled-coil region" evidence="1">
    <location>
        <begin position="234"/>
        <end position="261"/>
    </location>
</feature>
<dbReference type="GO" id="GO:0007283">
    <property type="term" value="P:spermatogenesis"/>
    <property type="evidence" value="ECO:0007669"/>
    <property type="project" value="TreeGrafter"/>
</dbReference>
<evidence type="ECO:0008006" key="4">
    <source>
        <dbReference type="Google" id="ProtNLM"/>
    </source>
</evidence>
<dbReference type="EMBL" id="JACDTQ010002243">
    <property type="protein sequence ID" value="KAF5919538.1"/>
    <property type="molecule type" value="Genomic_DNA"/>
</dbReference>
<gene>
    <name evidence="2" type="ORF">HPG69_000137</name>
</gene>
<feature type="coiled-coil region" evidence="1">
    <location>
        <begin position="912"/>
        <end position="1023"/>
    </location>
</feature>
<dbReference type="AlphaFoldDB" id="A0A7J7EV86"/>
<reference evidence="2 3" key="1">
    <citation type="journal article" date="2020" name="Mol. Biol. Evol.">
        <title>Interspecific Gene Flow and the Evolution of Specialization in Black and White Rhinoceros.</title>
        <authorList>
            <person name="Moodley Y."/>
            <person name="Westbury M.V."/>
            <person name="Russo I.M."/>
            <person name="Gopalakrishnan S."/>
            <person name="Rakotoarivelo A."/>
            <person name="Olsen R.A."/>
            <person name="Prost S."/>
            <person name="Tunstall T."/>
            <person name="Ryder O.A."/>
            <person name="Dalen L."/>
            <person name="Bruford M.W."/>
        </authorList>
    </citation>
    <scope>NUCLEOTIDE SEQUENCE [LARGE SCALE GENOMIC DNA]</scope>
    <source>
        <strain evidence="2">SBR-YM</strain>
        <tissue evidence="2">Skin</tissue>
    </source>
</reference>
<dbReference type="PANTHER" id="PTHR18881:SF2">
    <property type="entry name" value="POLYAMINE-MODULATED FACTOR 1-BINDING PROTEIN 1"/>
    <property type="match status" value="1"/>
</dbReference>
<dbReference type="InterPro" id="IPR037391">
    <property type="entry name" value="PMF1-bd"/>
</dbReference>
<evidence type="ECO:0000313" key="2">
    <source>
        <dbReference type="EMBL" id="KAF5919538.1"/>
    </source>
</evidence>